<protein>
    <submittedName>
        <fullName evidence="1">Uncharacterized protein</fullName>
    </submittedName>
</protein>
<gene>
    <name evidence="1" type="ORF">NDU88_008179</name>
</gene>
<accession>A0AAV7QR25</accession>
<reference evidence="1" key="1">
    <citation type="journal article" date="2022" name="bioRxiv">
        <title>Sequencing and chromosome-scale assembly of the giantPleurodeles waltlgenome.</title>
        <authorList>
            <person name="Brown T."/>
            <person name="Elewa A."/>
            <person name="Iarovenko S."/>
            <person name="Subramanian E."/>
            <person name="Araus A.J."/>
            <person name="Petzold A."/>
            <person name="Susuki M."/>
            <person name="Suzuki K.-i.T."/>
            <person name="Hayashi T."/>
            <person name="Toyoda A."/>
            <person name="Oliveira C."/>
            <person name="Osipova E."/>
            <person name="Leigh N.D."/>
            <person name="Simon A."/>
            <person name="Yun M.H."/>
        </authorList>
    </citation>
    <scope>NUCLEOTIDE SEQUENCE</scope>
    <source>
        <strain evidence="1">20211129_DDA</strain>
        <tissue evidence="1">Liver</tissue>
    </source>
</reference>
<evidence type="ECO:0000313" key="2">
    <source>
        <dbReference type="Proteomes" id="UP001066276"/>
    </source>
</evidence>
<keyword evidence="2" id="KW-1185">Reference proteome</keyword>
<dbReference type="AlphaFoldDB" id="A0AAV7QR25"/>
<comment type="caution">
    <text evidence="1">The sequence shown here is derived from an EMBL/GenBank/DDBJ whole genome shotgun (WGS) entry which is preliminary data.</text>
</comment>
<organism evidence="1 2">
    <name type="scientific">Pleurodeles waltl</name>
    <name type="common">Iberian ribbed newt</name>
    <dbReference type="NCBI Taxonomy" id="8319"/>
    <lineage>
        <taxon>Eukaryota</taxon>
        <taxon>Metazoa</taxon>
        <taxon>Chordata</taxon>
        <taxon>Craniata</taxon>
        <taxon>Vertebrata</taxon>
        <taxon>Euteleostomi</taxon>
        <taxon>Amphibia</taxon>
        <taxon>Batrachia</taxon>
        <taxon>Caudata</taxon>
        <taxon>Salamandroidea</taxon>
        <taxon>Salamandridae</taxon>
        <taxon>Pleurodelinae</taxon>
        <taxon>Pleurodeles</taxon>
    </lineage>
</organism>
<sequence length="105" mass="11478">MGQGAHAHPHLALATTLLHDPPFRTELPERLDSYFTVNAETASSQAIEWDGHKVVVRGMCMSTAGGVRRTVTRNLQKIDAELYEVERGVASGAVVRGRLVRLQGN</sequence>
<evidence type="ECO:0000313" key="1">
    <source>
        <dbReference type="EMBL" id="KAJ1141851.1"/>
    </source>
</evidence>
<dbReference type="EMBL" id="JANPWB010000010">
    <property type="protein sequence ID" value="KAJ1141851.1"/>
    <property type="molecule type" value="Genomic_DNA"/>
</dbReference>
<proteinExistence type="predicted"/>
<dbReference type="Proteomes" id="UP001066276">
    <property type="component" value="Chromosome 6"/>
</dbReference>
<name>A0AAV7QR25_PLEWA</name>